<protein>
    <submittedName>
        <fullName evidence="2">Uncharacterized protein</fullName>
    </submittedName>
</protein>
<feature type="compositionally biased region" description="Basic and acidic residues" evidence="1">
    <location>
        <begin position="72"/>
        <end position="89"/>
    </location>
</feature>
<sequence>MVLQTRAASSNTSACVESEDDALSYMSGPENDPSLASGKPDITAMVKATMADVPKAALRFKVTVPKIVEKQASERAKRQAAKQKKDQSKQKATTKGKNAITKKATPSSSKRKVLGDVSESDTGDVQEEVQPRKKAKPSVKEDDEDVVEAQEMYEITAYILVEKTLPPPQRGSRAAKVAEADKYLQRGPFKFKSTDSYSTFLVAISNALPCPVLNILQDKITWKPQSPKNATALLLGGATGYPALIETFRNKKPAIVMLTMPPPSKPADKPEWDTGEGKQTDKEFDYSNLELPSTGQHVVEQRIQFDKAVGPFKQELLAKYPIGNNALFPQKRIYADKMGSYWDLTDLRIGVWASHLARGTATLDSPPISNQFDQAGRIHPPRASTASIPREAAAPTIALTPTALAAAAIPAPAPAPALAATLTPAPATTAATPSLMELIMINMLQQQLSSSNANRLGTSAIAFPPSAALPPATASALAIVPDISHEPAEPRRAIPNIELTAFCSRYAIDDVDRKRLEKLEFRPGDDIEQLSPAEWRDFAGFLQLSWSRIIRKNKDFLLDIKAGVWKDN</sequence>
<dbReference type="Proteomes" id="UP000467700">
    <property type="component" value="Unassembled WGS sequence"/>
</dbReference>
<keyword evidence="3" id="KW-1185">Reference proteome</keyword>
<feature type="compositionally biased region" description="Polar residues" evidence="1">
    <location>
        <begin position="1"/>
        <end position="15"/>
    </location>
</feature>
<reference evidence="2 3" key="1">
    <citation type="submission" date="2020-01" db="EMBL/GenBank/DDBJ databases">
        <authorList>
            <person name="Gupta K D."/>
        </authorList>
    </citation>
    <scope>NUCLEOTIDE SEQUENCE [LARGE SCALE GENOMIC DNA]</scope>
</reference>
<accession>A0A8S0W9L1</accession>
<name>A0A8S0W9L1_CYCAE</name>
<comment type="caution">
    <text evidence="2">The sequence shown here is derived from an EMBL/GenBank/DDBJ whole genome shotgun (WGS) entry which is preliminary data.</text>
</comment>
<dbReference type="AlphaFoldDB" id="A0A8S0W9L1"/>
<proteinExistence type="predicted"/>
<evidence type="ECO:0000256" key="1">
    <source>
        <dbReference type="SAM" id="MobiDB-lite"/>
    </source>
</evidence>
<feature type="compositionally biased region" description="Acidic residues" evidence="1">
    <location>
        <begin position="118"/>
        <end position="127"/>
    </location>
</feature>
<feature type="region of interest" description="Disordered" evidence="1">
    <location>
        <begin position="1"/>
        <end position="39"/>
    </location>
</feature>
<evidence type="ECO:0000313" key="2">
    <source>
        <dbReference type="EMBL" id="CAA7262386.1"/>
    </source>
</evidence>
<evidence type="ECO:0000313" key="3">
    <source>
        <dbReference type="Proteomes" id="UP000467700"/>
    </source>
</evidence>
<gene>
    <name evidence="2" type="ORF">AAE3_LOCUS4787</name>
</gene>
<dbReference type="EMBL" id="CACVBS010000036">
    <property type="protein sequence ID" value="CAA7262386.1"/>
    <property type="molecule type" value="Genomic_DNA"/>
</dbReference>
<feature type="region of interest" description="Disordered" evidence="1">
    <location>
        <begin position="72"/>
        <end position="146"/>
    </location>
</feature>
<organism evidence="2 3">
    <name type="scientific">Cyclocybe aegerita</name>
    <name type="common">Black poplar mushroom</name>
    <name type="synonym">Agrocybe aegerita</name>
    <dbReference type="NCBI Taxonomy" id="1973307"/>
    <lineage>
        <taxon>Eukaryota</taxon>
        <taxon>Fungi</taxon>
        <taxon>Dikarya</taxon>
        <taxon>Basidiomycota</taxon>
        <taxon>Agaricomycotina</taxon>
        <taxon>Agaricomycetes</taxon>
        <taxon>Agaricomycetidae</taxon>
        <taxon>Agaricales</taxon>
        <taxon>Agaricineae</taxon>
        <taxon>Bolbitiaceae</taxon>
        <taxon>Cyclocybe</taxon>
    </lineage>
</organism>
<dbReference type="OrthoDB" id="3069791at2759"/>